<keyword evidence="6 7" id="KW-0067">ATP-binding</keyword>
<dbReference type="GO" id="GO:0004674">
    <property type="term" value="F:protein serine/threonine kinase activity"/>
    <property type="evidence" value="ECO:0007669"/>
    <property type="project" value="UniProtKB-KW"/>
</dbReference>
<evidence type="ECO:0000256" key="8">
    <source>
        <dbReference type="RuleBase" id="RU000304"/>
    </source>
</evidence>
<dbReference type="Gene3D" id="3.30.200.20">
    <property type="entry name" value="Phosphorylase Kinase, domain 1"/>
    <property type="match status" value="1"/>
</dbReference>
<dbReference type="CDD" id="cd14137">
    <property type="entry name" value="STKc_GSK3"/>
    <property type="match status" value="1"/>
</dbReference>
<evidence type="ECO:0000256" key="5">
    <source>
        <dbReference type="ARBA" id="ARBA00022777"/>
    </source>
</evidence>
<dbReference type="PANTHER" id="PTHR24057:SF0">
    <property type="entry name" value="PROTEIN KINASE SHAGGY-RELATED"/>
    <property type="match status" value="1"/>
</dbReference>
<dbReference type="EMBL" id="CP000584">
    <property type="protein sequence ID" value="ABO95423.1"/>
    <property type="molecule type" value="Genomic_DNA"/>
</dbReference>
<gene>
    <name evidence="10" type="ORF">OSTLU_49296</name>
</gene>
<sequence length="381" mass="43062">MTTIEAKEIEALTIASMATRDAVYETLRIDGDPNEVGHVIHTGASGASREISYETVRVVGHGSFGVVYQARCRENDEEVAIKKVLQDKRFKNRELQIMKAVDHTNVVKLIHSFYHTTEEDEVYLNLVLEFVPDTVYRIGKHYHKNNQRMPGLLVKLYTYQMARALASVHKLGICHRDIKPQNLLVDTKTHVLKICDFGSAKILAPTEPNISYICSRYYRAPELIFGAVHYTTAIDIWSTGCVMAEMLLGSPLFPGDSGVDQLVEIIKVLGTPTKEQIMHMNPGYTEFTFPQLKPHSWSKVFSKNVDPLALDLISKILVYVPESRFDCMTMCAHEYFDELRDEATTLPDGSPLPPLFNFSDGELESLSDELKKKLVPAHSRK</sequence>
<evidence type="ECO:0000256" key="2">
    <source>
        <dbReference type="ARBA" id="ARBA00022527"/>
    </source>
</evidence>
<dbReference type="eggNOG" id="KOG0658">
    <property type="taxonomic scope" value="Eukaryota"/>
</dbReference>
<dbReference type="InterPro" id="IPR050591">
    <property type="entry name" value="GSK-3"/>
</dbReference>
<dbReference type="InterPro" id="IPR017441">
    <property type="entry name" value="Protein_kinase_ATP_BS"/>
</dbReference>
<evidence type="ECO:0000313" key="11">
    <source>
        <dbReference type="Proteomes" id="UP000001568"/>
    </source>
</evidence>
<dbReference type="PANTHER" id="PTHR24057">
    <property type="entry name" value="GLYCOGEN SYNTHASE KINASE-3 ALPHA"/>
    <property type="match status" value="1"/>
</dbReference>
<dbReference type="GeneID" id="5001642"/>
<proteinExistence type="inferred from homology"/>
<dbReference type="GO" id="GO:0005737">
    <property type="term" value="C:cytoplasm"/>
    <property type="evidence" value="ECO:0007669"/>
    <property type="project" value="TreeGrafter"/>
</dbReference>
<dbReference type="OrthoDB" id="272141at2759"/>
<feature type="domain" description="Protein kinase" evidence="9">
    <location>
        <begin position="53"/>
        <end position="336"/>
    </location>
</feature>
<dbReference type="Gramene" id="ABO95423">
    <property type="protein sequence ID" value="ABO95423"/>
    <property type="gene ID" value="OSTLU_49296"/>
</dbReference>
<dbReference type="AlphaFoldDB" id="A4RVG3"/>
<dbReference type="PROSITE" id="PS00107">
    <property type="entry name" value="PROTEIN_KINASE_ATP"/>
    <property type="match status" value="1"/>
</dbReference>
<dbReference type="SUPFAM" id="SSF56112">
    <property type="entry name" value="Protein kinase-like (PK-like)"/>
    <property type="match status" value="1"/>
</dbReference>
<organism evidence="10 11">
    <name type="scientific">Ostreococcus lucimarinus (strain CCE9901)</name>
    <dbReference type="NCBI Taxonomy" id="436017"/>
    <lineage>
        <taxon>Eukaryota</taxon>
        <taxon>Viridiplantae</taxon>
        <taxon>Chlorophyta</taxon>
        <taxon>Mamiellophyceae</taxon>
        <taxon>Mamiellales</taxon>
        <taxon>Bathycoccaceae</taxon>
        <taxon>Ostreococcus</taxon>
    </lineage>
</organism>
<dbReference type="PROSITE" id="PS00108">
    <property type="entry name" value="PROTEIN_KINASE_ST"/>
    <property type="match status" value="1"/>
</dbReference>
<evidence type="ECO:0000259" key="9">
    <source>
        <dbReference type="PROSITE" id="PS50011"/>
    </source>
</evidence>
<dbReference type="GO" id="GO:0007165">
    <property type="term" value="P:signal transduction"/>
    <property type="evidence" value="ECO:0007669"/>
    <property type="project" value="TreeGrafter"/>
</dbReference>
<evidence type="ECO:0000256" key="1">
    <source>
        <dbReference type="ARBA" id="ARBA00005527"/>
    </source>
</evidence>
<dbReference type="Proteomes" id="UP000001568">
    <property type="component" value="Chromosome 4"/>
</dbReference>
<dbReference type="GO" id="GO:0005524">
    <property type="term" value="F:ATP binding"/>
    <property type="evidence" value="ECO:0007669"/>
    <property type="project" value="UniProtKB-UniRule"/>
</dbReference>
<dbReference type="InterPro" id="IPR000719">
    <property type="entry name" value="Prot_kinase_dom"/>
</dbReference>
<keyword evidence="11" id="KW-1185">Reference proteome</keyword>
<dbReference type="RefSeq" id="XP_001417130.1">
    <property type="nucleotide sequence ID" value="XM_001417093.1"/>
</dbReference>
<evidence type="ECO:0000256" key="4">
    <source>
        <dbReference type="ARBA" id="ARBA00022741"/>
    </source>
</evidence>
<dbReference type="FunFam" id="1.10.510.10:FF:000082">
    <property type="entry name" value="Shaggy-related protein kinase kappa"/>
    <property type="match status" value="1"/>
</dbReference>
<dbReference type="HOGENOM" id="CLU_000288_181_20_1"/>
<dbReference type="InterPro" id="IPR011009">
    <property type="entry name" value="Kinase-like_dom_sf"/>
</dbReference>
<dbReference type="Gene3D" id="1.10.510.10">
    <property type="entry name" value="Transferase(Phosphotransferase) domain 1"/>
    <property type="match status" value="1"/>
</dbReference>
<evidence type="ECO:0000313" key="10">
    <source>
        <dbReference type="EMBL" id="ABO95423.1"/>
    </source>
</evidence>
<evidence type="ECO:0000256" key="3">
    <source>
        <dbReference type="ARBA" id="ARBA00022679"/>
    </source>
</evidence>
<keyword evidence="5" id="KW-0418">Kinase</keyword>
<evidence type="ECO:0000256" key="6">
    <source>
        <dbReference type="ARBA" id="ARBA00022840"/>
    </source>
</evidence>
<dbReference type="GO" id="GO:0030154">
    <property type="term" value="P:cell differentiation"/>
    <property type="evidence" value="ECO:0007669"/>
    <property type="project" value="TreeGrafter"/>
</dbReference>
<dbReference type="InterPro" id="IPR039192">
    <property type="entry name" value="STKc_GSK3"/>
</dbReference>
<dbReference type="FunFam" id="3.30.200.20:FF:000009">
    <property type="entry name" value="Glycogen synthase kinase-3 beta"/>
    <property type="match status" value="1"/>
</dbReference>
<keyword evidence="4 7" id="KW-0547">Nucleotide-binding</keyword>
<dbReference type="GO" id="GO:0005634">
    <property type="term" value="C:nucleus"/>
    <property type="evidence" value="ECO:0007669"/>
    <property type="project" value="TreeGrafter"/>
</dbReference>
<dbReference type="OMA" id="KMNDSVC"/>
<keyword evidence="2 8" id="KW-0723">Serine/threonine-protein kinase</keyword>
<dbReference type="Pfam" id="PF00069">
    <property type="entry name" value="Pkinase"/>
    <property type="match status" value="1"/>
</dbReference>
<dbReference type="STRING" id="436017.A4RVG3"/>
<dbReference type="PROSITE" id="PS50011">
    <property type="entry name" value="PROTEIN_KINASE_DOM"/>
    <property type="match status" value="1"/>
</dbReference>
<dbReference type="SMART" id="SM00220">
    <property type="entry name" value="S_TKc"/>
    <property type="match status" value="1"/>
</dbReference>
<keyword evidence="3" id="KW-0808">Transferase</keyword>
<comment type="similarity">
    <text evidence="1">Belongs to the protein kinase superfamily. CMGC Ser/Thr protein kinase family. GSK-3 subfamily.</text>
</comment>
<name>A4RVG3_OSTLU</name>
<reference evidence="10 11" key="1">
    <citation type="journal article" date="2007" name="Proc. Natl. Acad. Sci. U.S.A.">
        <title>The tiny eukaryote Ostreococcus provides genomic insights into the paradox of plankton speciation.</title>
        <authorList>
            <person name="Palenik B."/>
            <person name="Grimwood J."/>
            <person name="Aerts A."/>
            <person name="Rouze P."/>
            <person name="Salamov A."/>
            <person name="Putnam N."/>
            <person name="Dupont C."/>
            <person name="Jorgensen R."/>
            <person name="Derelle E."/>
            <person name="Rombauts S."/>
            <person name="Zhou K."/>
            <person name="Otillar R."/>
            <person name="Merchant S.S."/>
            <person name="Podell S."/>
            <person name="Gaasterland T."/>
            <person name="Napoli C."/>
            <person name="Gendler K."/>
            <person name="Manuell A."/>
            <person name="Tai V."/>
            <person name="Vallon O."/>
            <person name="Piganeau G."/>
            <person name="Jancek S."/>
            <person name="Heijde M."/>
            <person name="Jabbari K."/>
            <person name="Bowler C."/>
            <person name="Lohr M."/>
            <person name="Robbens S."/>
            <person name="Werner G."/>
            <person name="Dubchak I."/>
            <person name="Pazour G.J."/>
            <person name="Ren Q."/>
            <person name="Paulsen I."/>
            <person name="Delwiche C."/>
            <person name="Schmutz J."/>
            <person name="Rokhsar D."/>
            <person name="Van de Peer Y."/>
            <person name="Moreau H."/>
            <person name="Grigoriev I.V."/>
        </authorList>
    </citation>
    <scope>NUCLEOTIDE SEQUENCE [LARGE SCALE GENOMIC DNA]</scope>
    <source>
        <strain evidence="10 11">CCE9901</strain>
    </source>
</reference>
<dbReference type="InterPro" id="IPR008271">
    <property type="entry name" value="Ser/Thr_kinase_AS"/>
</dbReference>
<feature type="binding site" evidence="7">
    <location>
        <position position="83"/>
    </location>
    <ligand>
        <name>ATP</name>
        <dbReference type="ChEBI" id="CHEBI:30616"/>
    </ligand>
</feature>
<evidence type="ECO:0000256" key="7">
    <source>
        <dbReference type="PROSITE-ProRule" id="PRU10141"/>
    </source>
</evidence>
<accession>A4RVG3</accession>
<dbReference type="KEGG" id="olu:OSTLU_49296"/>
<protein>
    <recommendedName>
        <fullName evidence="9">Protein kinase domain-containing protein</fullName>
    </recommendedName>
</protein>